<organism evidence="1">
    <name type="scientific">Darwinula stevensoni</name>
    <dbReference type="NCBI Taxonomy" id="69355"/>
    <lineage>
        <taxon>Eukaryota</taxon>
        <taxon>Metazoa</taxon>
        <taxon>Ecdysozoa</taxon>
        <taxon>Arthropoda</taxon>
        <taxon>Crustacea</taxon>
        <taxon>Oligostraca</taxon>
        <taxon>Ostracoda</taxon>
        <taxon>Podocopa</taxon>
        <taxon>Podocopida</taxon>
        <taxon>Darwinulocopina</taxon>
        <taxon>Darwinuloidea</taxon>
        <taxon>Darwinulidae</taxon>
        <taxon>Darwinula</taxon>
    </lineage>
</organism>
<accession>A0A7R8XCM3</accession>
<protein>
    <submittedName>
        <fullName evidence="1">Uncharacterized protein</fullName>
    </submittedName>
</protein>
<keyword evidence="2" id="KW-1185">Reference proteome</keyword>
<reference evidence="1" key="1">
    <citation type="submission" date="2020-11" db="EMBL/GenBank/DDBJ databases">
        <authorList>
            <person name="Tran Van P."/>
        </authorList>
    </citation>
    <scope>NUCLEOTIDE SEQUENCE</scope>
</reference>
<sequence length="96" mass="10864">MGFKGEVPEVEEKEQKKILKIIKRRGVEWKDEFIPPVALDIRHNSKGSGVLEALSLALTGSYLHLPLLKANNFNDKQSIQAKQTSKYFYFLASNGD</sequence>
<name>A0A7R8XCM3_9CRUS</name>
<dbReference type="EMBL" id="CAJPEV010000717">
    <property type="protein sequence ID" value="CAG0887865.1"/>
    <property type="molecule type" value="Genomic_DNA"/>
</dbReference>
<evidence type="ECO:0000313" key="1">
    <source>
        <dbReference type="EMBL" id="CAD7244809.1"/>
    </source>
</evidence>
<dbReference type="EMBL" id="LR900234">
    <property type="protein sequence ID" value="CAD7244809.1"/>
    <property type="molecule type" value="Genomic_DNA"/>
</dbReference>
<gene>
    <name evidence="1" type="ORF">DSTB1V02_LOCUS4696</name>
</gene>
<evidence type="ECO:0000313" key="2">
    <source>
        <dbReference type="Proteomes" id="UP000677054"/>
    </source>
</evidence>
<dbReference type="AlphaFoldDB" id="A0A7R8XCM3"/>
<proteinExistence type="predicted"/>
<dbReference type="Proteomes" id="UP000677054">
    <property type="component" value="Unassembled WGS sequence"/>
</dbReference>